<dbReference type="EMBL" id="JAMD01000009">
    <property type="protein sequence ID" value="KEJ94845.1"/>
    <property type="molecule type" value="Genomic_DNA"/>
</dbReference>
<proteinExistence type="predicted"/>
<feature type="transmembrane region" description="Helical" evidence="6">
    <location>
        <begin position="154"/>
        <end position="176"/>
    </location>
</feature>
<feature type="transmembrane region" description="Helical" evidence="6">
    <location>
        <begin position="265"/>
        <end position="285"/>
    </location>
</feature>
<dbReference type="PANTHER" id="PTHR43124:SF5">
    <property type="entry name" value="PURINE RIBONUCLEOSIDE EFFLUX PUMP NEPI"/>
    <property type="match status" value="1"/>
</dbReference>
<dbReference type="CDD" id="cd17324">
    <property type="entry name" value="MFS_NepI_like"/>
    <property type="match status" value="1"/>
</dbReference>
<keyword evidence="3 6" id="KW-0812">Transmembrane</keyword>
<dbReference type="AlphaFoldDB" id="A0A073IYY6"/>
<feature type="transmembrane region" description="Helical" evidence="6">
    <location>
        <begin position="351"/>
        <end position="373"/>
    </location>
</feature>
<evidence type="ECO:0000256" key="2">
    <source>
        <dbReference type="ARBA" id="ARBA00022475"/>
    </source>
</evidence>
<dbReference type="InterPro" id="IPR011701">
    <property type="entry name" value="MFS"/>
</dbReference>
<keyword evidence="5 6" id="KW-0472">Membrane</keyword>
<feature type="transmembrane region" description="Helical" evidence="6">
    <location>
        <begin position="292"/>
        <end position="313"/>
    </location>
</feature>
<feature type="transmembrane region" description="Helical" evidence="6">
    <location>
        <begin position="225"/>
        <end position="245"/>
    </location>
</feature>
<dbReference type="GO" id="GO:0005886">
    <property type="term" value="C:plasma membrane"/>
    <property type="evidence" value="ECO:0007669"/>
    <property type="project" value="UniProtKB-SubCell"/>
</dbReference>
<evidence type="ECO:0000313" key="8">
    <source>
        <dbReference type="EMBL" id="KEJ94845.1"/>
    </source>
</evidence>
<dbReference type="Proteomes" id="UP000027746">
    <property type="component" value="Unassembled WGS sequence"/>
</dbReference>
<feature type="transmembrane region" description="Helical" evidence="6">
    <location>
        <begin position="182"/>
        <end position="204"/>
    </location>
</feature>
<feature type="transmembrane region" description="Helical" evidence="6">
    <location>
        <begin position="27"/>
        <end position="47"/>
    </location>
</feature>
<accession>A0A073IYY6</accession>
<protein>
    <submittedName>
        <fullName evidence="8">Major facilitator transporter</fullName>
    </submittedName>
</protein>
<feature type="transmembrane region" description="Helical" evidence="6">
    <location>
        <begin position="379"/>
        <end position="398"/>
    </location>
</feature>
<comment type="caution">
    <text evidence="8">The sequence shown here is derived from an EMBL/GenBank/DDBJ whole genome shotgun (WGS) entry which is preliminary data.</text>
</comment>
<organism evidence="8 9">
    <name type="scientific">Pseudosulfitobacter pseudonitzschiae</name>
    <dbReference type="NCBI Taxonomy" id="1402135"/>
    <lineage>
        <taxon>Bacteria</taxon>
        <taxon>Pseudomonadati</taxon>
        <taxon>Pseudomonadota</taxon>
        <taxon>Alphaproteobacteria</taxon>
        <taxon>Rhodobacterales</taxon>
        <taxon>Roseobacteraceae</taxon>
        <taxon>Pseudosulfitobacter</taxon>
    </lineage>
</organism>
<feature type="domain" description="Major facilitator superfamily (MFS) profile" evidence="7">
    <location>
        <begin position="30"/>
        <end position="404"/>
    </location>
</feature>
<reference evidence="8 9" key="1">
    <citation type="submission" date="2014-01" db="EMBL/GenBank/DDBJ databases">
        <title>Sulfitobacter sp. H3 (MCCC 1A00686) Genome Sequencing.</title>
        <authorList>
            <person name="Lai Q."/>
            <person name="Hong Z."/>
        </authorList>
    </citation>
    <scope>NUCLEOTIDE SEQUENCE [LARGE SCALE GENOMIC DNA]</scope>
    <source>
        <strain evidence="8 9">H3</strain>
    </source>
</reference>
<feature type="transmembrane region" description="Helical" evidence="6">
    <location>
        <begin position="95"/>
        <end position="115"/>
    </location>
</feature>
<evidence type="ECO:0000256" key="4">
    <source>
        <dbReference type="ARBA" id="ARBA00022989"/>
    </source>
</evidence>
<comment type="subcellular location">
    <subcellularLocation>
        <location evidence="1">Cell membrane</location>
        <topology evidence="1">Multi-pass membrane protein</topology>
    </subcellularLocation>
</comment>
<sequence>MERPMPSDTFATNVQPDISDKNQTRPAWGAVFSMSLGVFSLVTAEFLPASLLTPLAEGLNISKGAAGQAVTVTALVALLTSLFISVAIRGIDRKWILMGFSVLLIISNLTVATAPGILTLLFGRVLIGIALGGFWSLSIATLMRLVPERDIPRAISIMFLGVSAATVFAVPVGSYLGAMIGWRGVFVAATGLAVLALLVQMLTLPSLPAQGKARMTILFEVLRRPGIGIGMIAVLMVFAGHFTFFTYIRPFLETVTGVGVDGVTAILFGFGLANFLGTYLIAFVIQRSLRLALIMMPSVMAGLALILTLFGGVTAVDALLIAVWGLVIAGVPVSWSTWITRAMPDQAEAGGGLIVAAINFAIAAGAGLGGGLLEISGPRGVFLISGLILVAAVITIILKIKPLGNDE</sequence>
<evidence type="ECO:0000256" key="6">
    <source>
        <dbReference type="SAM" id="Phobius"/>
    </source>
</evidence>
<dbReference type="PANTHER" id="PTHR43124">
    <property type="entry name" value="PURINE EFFLUX PUMP PBUE"/>
    <property type="match status" value="1"/>
</dbReference>
<dbReference type="Pfam" id="PF07690">
    <property type="entry name" value="MFS_1"/>
    <property type="match status" value="1"/>
</dbReference>
<dbReference type="GO" id="GO:0022857">
    <property type="term" value="F:transmembrane transporter activity"/>
    <property type="evidence" value="ECO:0007669"/>
    <property type="project" value="InterPro"/>
</dbReference>
<dbReference type="PROSITE" id="PS50850">
    <property type="entry name" value="MFS"/>
    <property type="match status" value="1"/>
</dbReference>
<evidence type="ECO:0000313" key="9">
    <source>
        <dbReference type="Proteomes" id="UP000027746"/>
    </source>
</evidence>
<feature type="transmembrane region" description="Helical" evidence="6">
    <location>
        <begin position="319"/>
        <end position="339"/>
    </location>
</feature>
<evidence type="ECO:0000259" key="7">
    <source>
        <dbReference type="PROSITE" id="PS50850"/>
    </source>
</evidence>
<dbReference type="InterPro" id="IPR050189">
    <property type="entry name" value="MFS_Efflux_Transporters"/>
</dbReference>
<keyword evidence="2" id="KW-1003">Cell membrane</keyword>
<dbReference type="InterPro" id="IPR036259">
    <property type="entry name" value="MFS_trans_sf"/>
</dbReference>
<dbReference type="InterPro" id="IPR020846">
    <property type="entry name" value="MFS_dom"/>
</dbReference>
<dbReference type="SUPFAM" id="SSF103473">
    <property type="entry name" value="MFS general substrate transporter"/>
    <property type="match status" value="1"/>
</dbReference>
<feature type="transmembrane region" description="Helical" evidence="6">
    <location>
        <begin position="67"/>
        <end position="88"/>
    </location>
</feature>
<evidence type="ECO:0000256" key="3">
    <source>
        <dbReference type="ARBA" id="ARBA00022692"/>
    </source>
</evidence>
<evidence type="ECO:0000256" key="5">
    <source>
        <dbReference type="ARBA" id="ARBA00023136"/>
    </source>
</evidence>
<evidence type="ECO:0000256" key="1">
    <source>
        <dbReference type="ARBA" id="ARBA00004651"/>
    </source>
</evidence>
<dbReference type="Gene3D" id="1.20.1250.20">
    <property type="entry name" value="MFS general substrate transporter like domains"/>
    <property type="match status" value="1"/>
</dbReference>
<keyword evidence="4 6" id="KW-1133">Transmembrane helix</keyword>
<name>A0A073IYY6_9RHOB</name>
<gene>
    <name evidence="8" type="ORF">SUH3_23975</name>
</gene>
<keyword evidence="9" id="KW-1185">Reference proteome</keyword>
<feature type="transmembrane region" description="Helical" evidence="6">
    <location>
        <begin position="121"/>
        <end position="142"/>
    </location>
</feature>